<evidence type="ECO:0000256" key="2">
    <source>
        <dbReference type="SAM" id="SignalP"/>
    </source>
</evidence>
<dbReference type="PROSITE" id="PS50983">
    <property type="entry name" value="FE_B12_PBP"/>
    <property type="match status" value="1"/>
</dbReference>
<dbReference type="InterPro" id="IPR050902">
    <property type="entry name" value="ABC_Transporter_SBP"/>
</dbReference>
<evidence type="ECO:0000313" key="4">
    <source>
        <dbReference type="EMBL" id="OHV01567.1"/>
    </source>
</evidence>
<evidence type="ECO:0000259" key="3">
    <source>
        <dbReference type="PROSITE" id="PS50983"/>
    </source>
</evidence>
<dbReference type="AlphaFoldDB" id="A0A1S1NBL9"/>
<protein>
    <submittedName>
        <fullName evidence="4">ABC transporter substrate-binding protein</fullName>
    </submittedName>
</protein>
<feature type="chain" id="PRO_5039114762" evidence="2">
    <location>
        <begin position="25"/>
        <end position="391"/>
    </location>
</feature>
<proteinExistence type="inferred from homology"/>
<feature type="signal peptide" evidence="2">
    <location>
        <begin position="1"/>
        <end position="24"/>
    </location>
</feature>
<keyword evidence="2" id="KW-0732">Signal</keyword>
<reference evidence="4 5" key="1">
    <citation type="submission" date="2016-10" db="EMBL/GenBank/DDBJ databases">
        <title>Genome sequence of Mycobacterium talmonii.</title>
        <authorList>
            <person name="Greninger A.L."/>
            <person name="Elliott B."/>
            <person name="Vasireddy S."/>
            <person name="Vasireddy R."/>
        </authorList>
    </citation>
    <scope>NUCLEOTIDE SEQUENCE [LARGE SCALE GENOMIC DNA]</scope>
    <source>
        <strain evidence="5">NE-TNMC-100812</strain>
    </source>
</reference>
<evidence type="ECO:0000313" key="5">
    <source>
        <dbReference type="Proteomes" id="UP000179734"/>
    </source>
</evidence>
<dbReference type="Gene3D" id="3.40.50.1980">
    <property type="entry name" value="Nitrogenase molybdenum iron protein domain"/>
    <property type="match status" value="2"/>
</dbReference>
<sequence>MVALAVATVLALSLGGCSVPPDHAAATERRDCITDFRPDTDYFPDKSTITEATNFTLSYHRSYQVLTVNQPYPHGHPESYVLVRCGAPAPQLTGELADAPRVSVPVDSLYSASTTHLGMLAELHQTDVITGVATTAAVVDPQVRHRIDDGHIVAYAPGQQVNVEAVIAGRPAVLITGGLDDPSYPKLRDAGIGVIADAEWLEATPLGRAEWIKVMAALTGTEQAATRIYDRVRADYRAVAAEAAAAPPVDVLLGSMYQGSWSMPAGGDYAGRLVLDAGGRYPWAAEPGTGSLQLNFESVYARAGHAPLWLVTTDWASTAQVLAADPRYGELAAVRDGHIWAAAKAIGAGGGNDYWERGPARPDLVLADLTAILHPDRHADHHFVFYRQVAA</sequence>
<evidence type="ECO:0000256" key="1">
    <source>
        <dbReference type="ARBA" id="ARBA00008814"/>
    </source>
</evidence>
<dbReference type="PANTHER" id="PTHR30535:SF34">
    <property type="entry name" value="MOLYBDATE-BINDING PROTEIN MOLA"/>
    <property type="match status" value="1"/>
</dbReference>
<dbReference type="PANTHER" id="PTHR30535">
    <property type="entry name" value="VITAMIN B12-BINDING PROTEIN"/>
    <property type="match status" value="1"/>
</dbReference>
<comment type="caution">
    <text evidence="4">The sequence shown here is derived from an EMBL/GenBank/DDBJ whole genome shotgun (WGS) entry which is preliminary data.</text>
</comment>
<dbReference type="GO" id="GO:0071281">
    <property type="term" value="P:cellular response to iron ion"/>
    <property type="evidence" value="ECO:0007669"/>
    <property type="project" value="TreeGrafter"/>
</dbReference>
<dbReference type="Pfam" id="PF01497">
    <property type="entry name" value="Peripla_BP_2"/>
    <property type="match status" value="1"/>
</dbReference>
<feature type="domain" description="Fe/B12 periplasmic-binding" evidence="3">
    <location>
        <begin position="108"/>
        <end position="377"/>
    </location>
</feature>
<dbReference type="EMBL" id="MLQM01000098">
    <property type="protein sequence ID" value="OHV01567.1"/>
    <property type="molecule type" value="Genomic_DNA"/>
</dbReference>
<name>A0A1S1NBL9_9MYCO</name>
<organism evidence="4 5">
    <name type="scientific">Mycobacterium talmoniae</name>
    <dbReference type="NCBI Taxonomy" id="1858794"/>
    <lineage>
        <taxon>Bacteria</taxon>
        <taxon>Bacillati</taxon>
        <taxon>Actinomycetota</taxon>
        <taxon>Actinomycetes</taxon>
        <taxon>Mycobacteriales</taxon>
        <taxon>Mycobacteriaceae</taxon>
        <taxon>Mycobacterium</taxon>
    </lineage>
</organism>
<dbReference type="InterPro" id="IPR002491">
    <property type="entry name" value="ABC_transptr_periplasmic_BD"/>
</dbReference>
<dbReference type="SUPFAM" id="SSF53807">
    <property type="entry name" value="Helical backbone' metal receptor"/>
    <property type="match status" value="1"/>
</dbReference>
<gene>
    <name evidence="4" type="ORF">BKN37_16960</name>
</gene>
<keyword evidence="5" id="KW-1185">Reference proteome</keyword>
<accession>A0A1S1NBL9</accession>
<comment type="similarity">
    <text evidence="1">Belongs to the bacterial solute-binding protein 8 family.</text>
</comment>
<dbReference type="Proteomes" id="UP000179734">
    <property type="component" value="Unassembled WGS sequence"/>
</dbReference>